<dbReference type="EMBL" id="JAFKCZ010000003">
    <property type="protein sequence ID" value="MBN7795872.1"/>
    <property type="molecule type" value="Genomic_DNA"/>
</dbReference>
<gene>
    <name evidence="10" type="ORF">JYP50_04675</name>
</gene>
<evidence type="ECO:0000256" key="5">
    <source>
        <dbReference type="ARBA" id="ARBA00022691"/>
    </source>
</evidence>
<protein>
    <recommendedName>
        <fullName evidence="2">site-specific DNA-methyltransferase (adenine-specific)</fullName>
        <ecNumber evidence="2">2.1.1.72</ecNumber>
    </recommendedName>
</protein>
<dbReference type="GO" id="GO:0032259">
    <property type="term" value="P:methylation"/>
    <property type="evidence" value="ECO:0007669"/>
    <property type="project" value="UniProtKB-KW"/>
</dbReference>
<evidence type="ECO:0000256" key="6">
    <source>
        <dbReference type="ARBA" id="ARBA00022747"/>
    </source>
</evidence>
<dbReference type="RefSeq" id="WP_206559311.1">
    <property type="nucleotide sequence ID" value="NZ_JAFKCZ010000003.1"/>
</dbReference>
<dbReference type="InterPro" id="IPR002052">
    <property type="entry name" value="DNA_methylase_N6_adenine_CS"/>
</dbReference>
<dbReference type="Pfam" id="PF12161">
    <property type="entry name" value="HsdM_N"/>
    <property type="match status" value="1"/>
</dbReference>
<feature type="domain" description="DNA methylase adenine-specific" evidence="8">
    <location>
        <begin position="123"/>
        <end position="415"/>
    </location>
</feature>
<dbReference type="SUPFAM" id="SSF53335">
    <property type="entry name" value="S-adenosyl-L-methionine-dependent methyltransferases"/>
    <property type="match status" value="1"/>
</dbReference>
<dbReference type="EC" id="2.1.1.72" evidence="2"/>
<accession>A0A939ILE3</accession>
<dbReference type="Gene3D" id="1.20.1260.30">
    <property type="match status" value="1"/>
</dbReference>
<dbReference type="PRINTS" id="PR00507">
    <property type="entry name" value="N12N6MTFRASE"/>
</dbReference>
<proteinExistence type="inferred from homology"/>
<evidence type="ECO:0000256" key="2">
    <source>
        <dbReference type="ARBA" id="ARBA00011900"/>
    </source>
</evidence>
<evidence type="ECO:0000259" key="8">
    <source>
        <dbReference type="Pfam" id="PF02384"/>
    </source>
</evidence>
<feature type="domain" description="N6 adenine-specific DNA methyltransferase N-terminal" evidence="9">
    <location>
        <begin position="8"/>
        <end position="113"/>
    </location>
</feature>
<keyword evidence="3 10" id="KW-0489">Methyltransferase</keyword>
<organism evidence="10 11">
    <name type="scientific">Parahaliea mediterranea</name>
    <dbReference type="NCBI Taxonomy" id="651086"/>
    <lineage>
        <taxon>Bacteria</taxon>
        <taxon>Pseudomonadati</taxon>
        <taxon>Pseudomonadota</taxon>
        <taxon>Gammaproteobacteria</taxon>
        <taxon>Cellvibrionales</taxon>
        <taxon>Halieaceae</taxon>
        <taxon>Parahaliea</taxon>
    </lineage>
</organism>
<dbReference type="InterPro" id="IPR022749">
    <property type="entry name" value="D12N6_MeTrfase_N"/>
</dbReference>
<dbReference type="GO" id="GO:0008170">
    <property type="term" value="F:N-methyltransferase activity"/>
    <property type="evidence" value="ECO:0007669"/>
    <property type="project" value="InterPro"/>
</dbReference>
<keyword evidence="11" id="KW-1185">Reference proteome</keyword>
<name>A0A939ILE3_9GAMM</name>
<keyword evidence="5" id="KW-0949">S-adenosyl-L-methionine</keyword>
<comment type="caution">
    <text evidence="10">The sequence shown here is derived from an EMBL/GenBank/DDBJ whole genome shotgun (WGS) entry which is preliminary data.</text>
</comment>
<dbReference type="GO" id="GO:0003677">
    <property type="term" value="F:DNA binding"/>
    <property type="evidence" value="ECO:0007669"/>
    <property type="project" value="InterPro"/>
</dbReference>
<dbReference type="PANTHER" id="PTHR42933">
    <property type="entry name" value="SLR6095 PROTEIN"/>
    <property type="match status" value="1"/>
</dbReference>
<evidence type="ECO:0000256" key="1">
    <source>
        <dbReference type="ARBA" id="ARBA00006594"/>
    </source>
</evidence>
<dbReference type="InterPro" id="IPR029063">
    <property type="entry name" value="SAM-dependent_MTases_sf"/>
</dbReference>
<evidence type="ECO:0000256" key="3">
    <source>
        <dbReference type="ARBA" id="ARBA00022603"/>
    </source>
</evidence>
<dbReference type="Proteomes" id="UP000664303">
    <property type="component" value="Unassembled WGS sequence"/>
</dbReference>
<dbReference type="Pfam" id="PF02384">
    <property type="entry name" value="N6_Mtase"/>
    <property type="match status" value="1"/>
</dbReference>
<sequence>MNTATIISKVWSFCTTLRDDGVGYGDYLEQLTYLIFLKMADEYAKPPYSRDVGIPAEYDWQSLKSKKGAALEVHYIELLRELGTKKGMLGQIFTKSQNKIQDPAKLYRLIDMIDGTEWVTMEADTKGDIYEGLLEKNAEDTKSGAGQYFTPRALIRAMVECVRPEPGKTIADPACGTGGFFLSAYDFITNAENYQLDKDQKSFLKHDTFFGNEIVANTRRLCLMNMFLHNIGEIDGDSSVSPNDALVADEGKRFDYVLANPPFGKKSSMSFTNEEGEQDKEDLTYNRQDFWATTSNKQLNFVQHIRTMLKITGQAAVVVPDNVLFEGGAGETIRRKLLENTDLHTILRLPTGIFYAHGVKANVLFFDNKEASPNPWTKEVWYYDYRTNVHHTLKKKPLRYEDLDEFIACFNPENRNKRKATWDEDKNPEGRWRKFSYEELMARDKTSLDVFWLKDKSLTDLENLPEPDELAEEIIENLEAGLNSFREVLAGLEKAG</sequence>
<evidence type="ECO:0000256" key="4">
    <source>
        <dbReference type="ARBA" id="ARBA00022679"/>
    </source>
</evidence>
<dbReference type="InterPro" id="IPR003356">
    <property type="entry name" value="DNA_methylase_A-5"/>
</dbReference>
<comment type="similarity">
    <text evidence="1">Belongs to the N(4)/N(6)-methyltransferase family.</text>
</comment>
<reference evidence="10" key="1">
    <citation type="submission" date="2021-02" db="EMBL/GenBank/DDBJ databases">
        <title>PHA producing bacteria isolated from coastal sediment in Guangdong, Shenzhen.</title>
        <authorList>
            <person name="Zheng W."/>
            <person name="Yu S."/>
            <person name="Huang Y."/>
        </authorList>
    </citation>
    <scope>NUCLEOTIDE SEQUENCE</scope>
    <source>
        <strain evidence="10">TN14-10</strain>
    </source>
</reference>
<comment type="catalytic activity">
    <reaction evidence="7">
        <text>a 2'-deoxyadenosine in DNA + S-adenosyl-L-methionine = an N(6)-methyl-2'-deoxyadenosine in DNA + S-adenosyl-L-homocysteine + H(+)</text>
        <dbReference type="Rhea" id="RHEA:15197"/>
        <dbReference type="Rhea" id="RHEA-COMP:12418"/>
        <dbReference type="Rhea" id="RHEA-COMP:12419"/>
        <dbReference type="ChEBI" id="CHEBI:15378"/>
        <dbReference type="ChEBI" id="CHEBI:57856"/>
        <dbReference type="ChEBI" id="CHEBI:59789"/>
        <dbReference type="ChEBI" id="CHEBI:90615"/>
        <dbReference type="ChEBI" id="CHEBI:90616"/>
        <dbReference type="EC" id="2.1.1.72"/>
    </reaction>
</comment>
<dbReference type="AlphaFoldDB" id="A0A939ILE3"/>
<evidence type="ECO:0000313" key="11">
    <source>
        <dbReference type="Proteomes" id="UP000664303"/>
    </source>
</evidence>
<dbReference type="GO" id="GO:0009007">
    <property type="term" value="F:site-specific DNA-methyltransferase (adenine-specific) activity"/>
    <property type="evidence" value="ECO:0007669"/>
    <property type="project" value="UniProtKB-EC"/>
</dbReference>
<dbReference type="InterPro" id="IPR051537">
    <property type="entry name" value="DNA_Adenine_Mtase"/>
</dbReference>
<dbReference type="InterPro" id="IPR038333">
    <property type="entry name" value="T1MK-like_N_sf"/>
</dbReference>
<dbReference type="GO" id="GO:0009307">
    <property type="term" value="P:DNA restriction-modification system"/>
    <property type="evidence" value="ECO:0007669"/>
    <property type="project" value="UniProtKB-KW"/>
</dbReference>
<keyword evidence="6" id="KW-0680">Restriction system</keyword>
<evidence type="ECO:0000256" key="7">
    <source>
        <dbReference type="ARBA" id="ARBA00047942"/>
    </source>
</evidence>
<dbReference type="PROSITE" id="PS00092">
    <property type="entry name" value="N6_MTASE"/>
    <property type="match status" value="1"/>
</dbReference>
<keyword evidence="4" id="KW-0808">Transferase</keyword>
<dbReference type="PANTHER" id="PTHR42933:SF4">
    <property type="entry name" value="TYPE I RESTRICTION ENZYME ECOKI METHYLASE SUBUNIT"/>
    <property type="match status" value="1"/>
</dbReference>
<dbReference type="Gene3D" id="3.40.50.150">
    <property type="entry name" value="Vaccinia Virus protein VP39"/>
    <property type="match status" value="1"/>
</dbReference>
<evidence type="ECO:0000259" key="9">
    <source>
        <dbReference type="Pfam" id="PF12161"/>
    </source>
</evidence>
<evidence type="ECO:0000313" key="10">
    <source>
        <dbReference type="EMBL" id="MBN7795872.1"/>
    </source>
</evidence>